<evidence type="ECO:0000313" key="1">
    <source>
        <dbReference type="EMBL" id="MBO9760631.1"/>
    </source>
</evidence>
<gene>
    <name evidence="1" type="ORF">J7405_13955</name>
</gene>
<accession>A0A8I2BQD9</accession>
<organism evidence="1 2">
    <name type="scientific">Xanthomonas manihotis</name>
    <dbReference type="NCBI Taxonomy" id="43353"/>
    <lineage>
        <taxon>Bacteria</taxon>
        <taxon>Pseudomonadati</taxon>
        <taxon>Pseudomonadota</taxon>
        <taxon>Gammaproteobacteria</taxon>
        <taxon>Lysobacterales</taxon>
        <taxon>Lysobacteraceae</taxon>
        <taxon>Xanthomonas</taxon>
    </lineage>
</organism>
<evidence type="ECO:0000313" key="2">
    <source>
        <dbReference type="Proteomes" id="UP000668572"/>
    </source>
</evidence>
<comment type="caution">
    <text evidence="1">The sequence shown here is derived from an EMBL/GenBank/DDBJ whole genome shotgun (WGS) entry which is preliminary data.</text>
</comment>
<dbReference type="AlphaFoldDB" id="A0A8I2BQD9"/>
<sequence>MQFHRRQCRVAADACMQIAQHLGKCQAVGIEQIRRRFHFVQHRGNRREPARVLGDQHAVERCGNALALLQVFVKQLLAHAAGGGAIAWRLCVLIGQQHDDAAVPVQVLAQLRDQCTGGVPGLVRLRVSTRCNSGLRSGGSVAGVLRAAAGQRQHSHATCAQQQAMQRRCGHDGVLGETDNRQYMRADMQKARLAAGLGELTWRWPG</sequence>
<dbReference type="EMBL" id="JAGHXW010000041">
    <property type="protein sequence ID" value="MBO9760631.1"/>
    <property type="molecule type" value="Genomic_DNA"/>
</dbReference>
<protein>
    <submittedName>
        <fullName evidence="1">Uncharacterized protein</fullName>
    </submittedName>
</protein>
<name>A0A8I2BQD9_XANMN</name>
<dbReference type="Proteomes" id="UP000668572">
    <property type="component" value="Unassembled WGS sequence"/>
</dbReference>
<reference evidence="1" key="1">
    <citation type="submission" date="2021-03" db="EMBL/GenBank/DDBJ databases">
        <title>Molecular characterization of Xanthomonas species pathogenic on Araceae and the development of a triplex TaqMan assay for detection of X. phaseoli pv. dieffenbachiae.</title>
        <authorList>
            <person name="Van Der Wolf J."/>
            <person name="Krijger M."/>
            <person name="Mendes O."/>
            <person name="Brankovics B."/>
            <person name="Bonants P."/>
            <person name="Meekes E."/>
        </authorList>
    </citation>
    <scope>NUCLEOTIDE SEQUENCE</scope>
    <source>
        <strain evidence="1">NBC1264</strain>
    </source>
</reference>
<proteinExistence type="predicted"/>